<feature type="compositionally biased region" description="Acidic residues" evidence="1">
    <location>
        <begin position="66"/>
        <end position="75"/>
    </location>
</feature>
<feature type="compositionally biased region" description="Basic residues" evidence="1">
    <location>
        <begin position="102"/>
        <end position="114"/>
    </location>
</feature>
<organism evidence="2">
    <name type="scientific">Cacopsylla melanoneura</name>
    <dbReference type="NCBI Taxonomy" id="428564"/>
    <lineage>
        <taxon>Eukaryota</taxon>
        <taxon>Metazoa</taxon>
        <taxon>Ecdysozoa</taxon>
        <taxon>Arthropoda</taxon>
        <taxon>Hexapoda</taxon>
        <taxon>Insecta</taxon>
        <taxon>Pterygota</taxon>
        <taxon>Neoptera</taxon>
        <taxon>Paraneoptera</taxon>
        <taxon>Hemiptera</taxon>
        <taxon>Sternorrhyncha</taxon>
        <taxon>Psylloidea</taxon>
        <taxon>Psyllidae</taxon>
        <taxon>Psyllinae</taxon>
        <taxon>Cacopsylla</taxon>
    </lineage>
</organism>
<reference evidence="2" key="1">
    <citation type="submission" date="2021-05" db="EMBL/GenBank/DDBJ databases">
        <authorList>
            <person name="Alioto T."/>
            <person name="Alioto T."/>
            <person name="Gomez Garrido J."/>
        </authorList>
    </citation>
    <scope>NUCLEOTIDE SEQUENCE</scope>
</reference>
<protein>
    <submittedName>
        <fullName evidence="2">Uncharacterized protein</fullName>
    </submittedName>
</protein>
<dbReference type="EMBL" id="HBUF01593549">
    <property type="protein sequence ID" value="CAG6774078.1"/>
    <property type="molecule type" value="Transcribed_RNA"/>
</dbReference>
<proteinExistence type="predicted"/>
<name>A0A8D9AWF4_9HEMI</name>
<sequence>MLKPLTLKMPEKFADKVDSAYENQIPISAAKYKDLKKLCDKDIIAKHLQSEILLLPHSDNVREILPETDEEDEPVPVEVVTPTQNKTSKKKFPADENDCPPVKKKVGTRSNKKN</sequence>
<dbReference type="AlphaFoldDB" id="A0A8D9AWF4"/>
<evidence type="ECO:0000313" key="2">
    <source>
        <dbReference type="EMBL" id="CAG6774078.1"/>
    </source>
</evidence>
<evidence type="ECO:0000256" key="1">
    <source>
        <dbReference type="SAM" id="MobiDB-lite"/>
    </source>
</evidence>
<accession>A0A8D9AWF4</accession>
<feature type="region of interest" description="Disordered" evidence="1">
    <location>
        <begin position="64"/>
        <end position="114"/>
    </location>
</feature>